<comment type="similarity">
    <text evidence="1">Belongs to the ATP-dependent AMP-binding enzyme family.</text>
</comment>
<dbReference type="InterPro" id="IPR020845">
    <property type="entry name" value="AMP-binding_CS"/>
</dbReference>
<dbReference type="AlphaFoldDB" id="A0A2Z2NY78"/>
<dbReference type="OrthoDB" id="9803968at2"/>
<dbReference type="InterPro" id="IPR000873">
    <property type="entry name" value="AMP-dep_synth/lig_dom"/>
</dbReference>
<evidence type="ECO:0000259" key="3">
    <source>
        <dbReference type="Pfam" id="PF00501"/>
    </source>
</evidence>
<dbReference type="Pfam" id="PF00501">
    <property type="entry name" value="AMP-binding"/>
    <property type="match status" value="1"/>
</dbReference>
<dbReference type="Proteomes" id="UP000250079">
    <property type="component" value="Chromosome"/>
</dbReference>
<organism evidence="5 6">
    <name type="scientific">Granulosicoccus antarcticus IMCC3135</name>
    <dbReference type="NCBI Taxonomy" id="1192854"/>
    <lineage>
        <taxon>Bacteria</taxon>
        <taxon>Pseudomonadati</taxon>
        <taxon>Pseudomonadota</taxon>
        <taxon>Gammaproteobacteria</taxon>
        <taxon>Chromatiales</taxon>
        <taxon>Granulosicoccaceae</taxon>
        <taxon>Granulosicoccus</taxon>
    </lineage>
</organism>
<evidence type="ECO:0000256" key="2">
    <source>
        <dbReference type="ARBA" id="ARBA00022598"/>
    </source>
</evidence>
<dbReference type="RefSeq" id="WP_088919873.1">
    <property type="nucleotide sequence ID" value="NZ_CP018632.1"/>
</dbReference>
<dbReference type="PROSITE" id="PS00455">
    <property type="entry name" value="AMP_BINDING"/>
    <property type="match status" value="1"/>
</dbReference>
<keyword evidence="6" id="KW-1185">Reference proteome</keyword>
<keyword evidence="2 5" id="KW-0436">Ligase</keyword>
<dbReference type="EMBL" id="CP018632">
    <property type="protein sequence ID" value="ASJ74901.1"/>
    <property type="molecule type" value="Genomic_DNA"/>
</dbReference>
<dbReference type="Gene3D" id="3.40.50.1820">
    <property type="entry name" value="alpha/beta hydrolase"/>
    <property type="match status" value="1"/>
</dbReference>
<dbReference type="EC" id="6.2.1.1" evidence="5"/>
<protein>
    <submittedName>
        <fullName evidence="5">Acetyl-coenzyme A synthetase</fullName>
        <ecNumber evidence="5">6.2.1.1</ecNumber>
    </submittedName>
</protein>
<dbReference type="GO" id="GO:0003987">
    <property type="term" value="F:acetate-CoA ligase activity"/>
    <property type="evidence" value="ECO:0007669"/>
    <property type="project" value="UniProtKB-EC"/>
</dbReference>
<dbReference type="KEGG" id="gai:IMCC3135_24165"/>
<evidence type="ECO:0000256" key="1">
    <source>
        <dbReference type="ARBA" id="ARBA00006432"/>
    </source>
</evidence>
<feature type="domain" description="AMP-dependent synthetase/ligase" evidence="3">
    <location>
        <begin position="362"/>
        <end position="738"/>
    </location>
</feature>
<accession>A0A2Z2NY78</accession>
<gene>
    <name evidence="5" type="primary">acsA_2</name>
    <name evidence="5" type="ORF">IMCC3135_24165</name>
</gene>
<dbReference type="SUPFAM" id="SSF53474">
    <property type="entry name" value="alpha/beta-Hydrolases"/>
    <property type="match status" value="1"/>
</dbReference>
<dbReference type="InterPro" id="IPR000073">
    <property type="entry name" value="AB_hydrolase_1"/>
</dbReference>
<dbReference type="PANTHER" id="PTHR43201">
    <property type="entry name" value="ACYL-COA SYNTHETASE"/>
    <property type="match status" value="1"/>
</dbReference>
<proteinExistence type="inferred from homology"/>
<evidence type="ECO:0000313" key="5">
    <source>
        <dbReference type="EMBL" id="ASJ74901.1"/>
    </source>
</evidence>
<dbReference type="Pfam" id="PF00561">
    <property type="entry name" value="Abhydrolase_1"/>
    <property type="match status" value="1"/>
</dbReference>
<name>A0A2Z2NY78_9GAMM</name>
<dbReference type="GO" id="GO:0006631">
    <property type="term" value="P:fatty acid metabolic process"/>
    <property type="evidence" value="ECO:0007669"/>
    <property type="project" value="TreeGrafter"/>
</dbReference>
<evidence type="ECO:0000259" key="4">
    <source>
        <dbReference type="Pfam" id="PF00561"/>
    </source>
</evidence>
<dbReference type="InterPro" id="IPR029058">
    <property type="entry name" value="AB_hydrolase_fold"/>
</dbReference>
<sequence>MSNRPTAPASLPPAGIVGLEPEWSRLVHTPKIDAVGRTWHILDSWADRSDDATPALTLLCVHGNPSWSFLWRRLLAQVMEAHGDRIRLIAVDQLDMGFSERTGVKRPLAQRIDDLCQLTDTLRIKGPVVTVAHDWGGPISLGWALQHLPKANPDVSESSDSVQLAGVVLTNTAVHQPQGSPAPAVIRLIRSPLVLRNATVNTRAFIQGAIEMSRPALDARVRAGFHAPYLKRSQRSAIADFVADIPLDAKHESASTLDAIATGLTELAQIPALLLWGPRDKVFSDLYLHDLEQRLPHADVHRFPGAAHFVSEDADVAGAVIAWIDQYQLAVNDPAKASTHTAVSPDVPAQPDRRALSDFSVATATNDAIVEIAPVHRSISFGELTERVDHLAAGMNSFGINAGDRVAVMVTPGIDLCLAVYGCWRLGATLVLVDSGLGRTGMQRALRSANPAYLIGIDKALIAAKLLRWPGKRIAVGKRSSVMNKALSIASDMATLTERGRDQATPPWPAPETLAALAFTSGSTGPSKGVIYRHHQIQAQRDALMSLYQITQNDRLVAAFAPFALYGPTMGITSIVPDMDVTSPGTLNAQALADAVKLVNATLVFASPAALVNVIASKSKLTEPQQAACSDVRLVLSAGAPVRAKLLTQATSIFTCADVHTPYGMTEALPIADIALSELQQIGKEAASDNLHAGGVCVGHPLPGVLVHIDPLDPQGEPMGQLSGEPGKLGEIMVQAAHTRDSYDRLWLTNYRASQPAGWHRTGDVGQLDATGRLWVGGRLGHIITTPKGVLAPVASEQRIESLYDITAAAVVGVGPVGTQVVVAVVELLLTLTPRGGASMELTEKVRKVVGEEVDIAAVLVVKKLPVDRRHNSKVDRTAVALWASRTLSGDSVASL</sequence>
<reference evidence="5 6" key="1">
    <citation type="submission" date="2016-12" db="EMBL/GenBank/DDBJ databases">
        <authorList>
            <person name="Song W.-J."/>
            <person name="Kurnit D.M."/>
        </authorList>
    </citation>
    <scope>NUCLEOTIDE SEQUENCE [LARGE SCALE GENOMIC DNA]</scope>
    <source>
        <strain evidence="5 6">IMCC3135</strain>
    </source>
</reference>
<dbReference type="GO" id="GO:0031956">
    <property type="term" value="F:medium-chain fatty acid-CoA ligase activity"/>
    <property type="evidence" value="ECO:0007669"/>
    <property type="project" value="TreeGrafter"/>
</dbReference>
<evidence type="ECO:0000313" key="6">
    <source>
        <dbReference type="Proteomes" id="UP000250079"/>
    </source>
</evidence>
<dbReference type="SUPFAM" id="SSF56801">
    <property type="entry name" value="Acetyl-CoA synthetase-like"/>
    <property type="match status" value="1"/>
</dbReference>
<dbReference type="Gene3D" id="3.40.50.12780">
    <property type="entry name" value="N-terminal domain of ligase-like"/>
    <property type="match status" value="1"/>
</dbReference>
<dbReference type="InterPro" id="IPR042099">
    <property type="entry name" value="ANL_N_sf"/>
</dbReference>
<feature type="domain" description="AB hydrolase-1" evidence="4">
    <location>
        <begin position="57"/>
        <end position="314"/>
    </location>
</feature>
<dbReference type="PANTHER" id="PTHR43201:SF5">
    <property type="entry name" value="MEDIUM-CHAIN ACYL-COA LIGASE ACSF2, MITOCHONDRIAL"/>
    <property type="match status" value="1"/>
</dbReference>